<proteinExistence type="predicted"/>
<feature type="non-terminal residue" evidence="1">
    <location>
        <position position="172"/>
    </location>
</feature>
<sequence length="172" mass="19615">MDDFRRKWTLKSVTSKRLFIEALDGCPPNVIRRVIRRAERHASIYRQGATGPVAEYAAKKYRSHRAVTQQDLALAAEEKAQKDAELLKTSLKPVVGGHKLVETWRPPPYLPVIDSCYTIADRIVGGVYIPPLLAEASMLVLQIVDHVRRRKRTTLLKTPLLSTLFRDGYIYF</sequence>
<evidence type="ECO:0000313" key="2">
    <source>
        <dbReference type="Proteomes" id="UP000789525"/>
    </source>
</evidence>
<comment type="caution">
    <text evidence="1">The sequence shown here is derived from an EMBL/GenBank/DDBJ whole genome shotgun (WGS) entry which is preliminary data.</text>
</comment>
<organism evidence="1 2">
    <name type="scientific">Acaulospora colombiana</name>
    <dbReference type="NCBI Taxonomy" id="27376"/>
    <lineage>
        <taxon>Eukaryota</taxon>
        <taxon>Fungi</taxon>
        <taxon>Fungi incertae sedis</taxon>
        <taxon>Mucoromycota</taxon>
        <taxon>Glomeromycotina</taxon>
        <taxon>Glomeromycetes</taxon>
        <taxon>Diversisporales</taxon>
        <taxon>Acaulosporaceae</taxon>
        <taxon>Acaulospora</taxon>
    </lineage>
</organism>
<accession>A0ACA9NYD1</accession>
<evidence type="ECO:0000313" key="1">
    <source>
        <dbReference type="EMBL" id="CAG8683628.1"/>
    </source>
</evidence>
<name>A0ACA9NYD1_9GLOM</name>
<gene>
    <name evidence="1" type="ORF">ACOLOM_LOCUS9451</name>
</gene>
<dbReference type="EMBL" id="CAJVPT010027441">
    <property type="protein sequence ID" value="CAG8683628.1"/>
    <property type="molecule type" value="Genomic_DNA"/>
</dbReference>
<dbReference type="Proteomes" id="UP000789525">
    <property type="component" value="Unassembled WGS sequence"/>
</dbReference>
<protein>
    <submittedName>
        <fullName evidence="1">7437_t:CDS:1</fullName>
    </submittedName>
</protein>
<keyword evidence="2" id="KW-1185">Reference proteome</keyword>
<reference evidence="1" key="1">
    <citation type="submission" date="2021-06" db="EMBL/GenBank/DDBJ databases">
        <authorList>
            <person name="Kallberg Y."/>
            <person name="Tangrot J."/>
            <person name="Rosling A."/>
        </authorList>
    </citation>
    <scope>NUCLEOTIDE SEQUENCE</scope>
    <source>
        <strain evidence="1">CL356</strain>
    </source>
</reference>